<evidence type="ECO:0000259" key="1">
    <source>
        <dbReference type="PROSITE" id="PS50930"/>
    </source>
</evidence>
<dbReference type="InterPro" id="IPR046947">
    <property type="entry name" value="LytR-like"/>
</dbReference>
<proteinExistence type="predicted"/>
<dbReference type="PROSITE" id="PS50930">
    <property type="entry name" value="HTH_LYTTR"/>
    <property type="match status" value="1"/>
</dbReference>
<protein>
    <submittedName>
        <fullName evidence="2">LytTR family transcriptional regulator</fullName>
    </submittedName>
</protein>
<dbReference type="Gene3D" id="2.40.50.1020">
    <property type="entry name" value="LytTr DNA-binding domain"/>
    <property type="match status" value="1"/>
</dbReference>
<organism evidence="2 3">
    <name type="scientific">Ruminococcus bromii</name>
    <dbReference type="NCBI Taxonomy" id="40518"/>
    <lineage>
        <taxon>Bacteria</taxon>
        <taxon>Bacillati</taxon>
        <taxon>Bacillota</taxon>
        <taxon>Clostridia</taxon>
        <taxon>Eubacteriales</taxon>
        <taxon>Oscillospiraceae</taxon>
        <taxon>Ruminococcus</taxon>
    </lineage>
</organism>
<dbReference type="PANTHER" id="PTHR37299">
    <property type="entry name" value="TRANSCRIPTIONAL REGULATOR-RELATED"/>
    <property type="match status" value="1"/>
</dbReference>
<sequence>MNLTSQREYMKIKIIKDSTVTETEITVKCAAVDENLKRLLDELEHNNAKLTGRIDDKTFLISAEMIYYIESVDEKTFIYSQNNVYETDYKLYQTEQLLPQSDFVRISKNCILNISKLTSVKPLLNGKMEVHMNNGEVQIVNRHYLKDFKSKFGL</sequence>
<dbReference type="InterPro" id="IPR007492">
    <property type="entry name" value="LytTR_DNA-bd_dom"/>
</dbReference>
<dbReference type="Proteomes" id="UP001056693">
    <property type="component" value="Unassembled WGS sequence"/>
</dbReference>
<name>A0ABT0NGQ4_9FIRM</name>
<accession>A0ABT0NGQ4</accession>
<dbReference type="PANTHER" id="PTHR37299:SF4">
    <property type="entry name" value="TRANSCRIPTIONAL REGULATOR"/>
    <property type="match status" value="1"/>
</dbReference>
<comment type="caution">
    <text evidence="2">The sequence shown here is derived from an EMBL/GenBank/DDBJ whole genome shotgun (WGS) entry which is preliminary data.</text>
</comment>
<keyword evidence="3" id="KW-1185">Reference proteome</keyword>
<gene>
    <name evidence="2" type="ORF">E2N93_05315</name>
</gene>
<evidence type="ECO:0000313" key="3">
    <source>
        <dbReference type="Proteomes" id="UP001056693"/>
    </source>
</evidence>
<feature type="domain" description="HTH LytTR-type" evidence="1">
    <location>
        <begin position="50"/>
        <end position="154"/>
    </location>
</feature>
<dbReference type="Pfam" id="PF04397">
    <property type="entry name" value="LytTR"/>
    <property type="match status" value="1"/>
</dbReference>
<reference evidence="2 3" key="1">
    <citation type="submission" date="2019-03" db="EMBL/GenBank/DDBJ databases">
        <authorList>
            <person name="Molinero N."/>
            <person name="Sanchez B."/>
            <person name="Walker A."/>
            <person name="Duncan S."/>
            <person name="Delgado S."/>
            <person name="Margolles A."/>
        </authorList>
    </citation>
    <scope>NUCLEOTIDE SEQUENCE [LARGE SCALE GENOMIC DNA]</scope>
    <source>
        <strain evidence="2 3">IPLA60002</strain>
    </source>
</reference>
<evidence type="ECO:0000313" key="2">
    <source>
        <dbReference type="EMBL" id="MCL3787436.1"/>
    </source>
</evidence>
<dbReference type="SMART" id="SM00850">
    <property type="entry name" value="LytTR"/>
    <property type="match status" value="1"/>
</dbReference>
<dbReference type="EMBL" id="SNUZ01000007">
    <property type="protein sequence ID" value="MCL3787436.1"/>
    <property type="molecule type" value="Genomic_DNA"/>
</dbReference>